<dbReference type="PANTHER" id="PTHR24177:SF380">
    <property type="entry name" value="OS06G0294200 PROTEIN"/>
    <property type="match status" value="1"/>
</dbReference>
<feature type="transmembrane region" description="Helical" evidence="2">
    <location>
        <begin position="79"/>
        <end position="96"/>
    </location>
</feature>
<feature type="transmembrane region" description="Helical" evidence="2">
    <location>
        <begin position="127"/>
        <end position="148"/>
    </location>
</feature>
<dbReference type="GO" id="GO:0016020">
    <property type="term" value="C:membrane"/>
    <property type="evidence" value="ECO:0007669"/>
    <property type="project" value="TreeGrafter"/>
</dbReference>
<dbReference type="EMBL" id="LT934124">
    <property type="protein sequence ID" value="VAI85281.1"/>
    <property type="molecule type" value="Genomic_DNA"/>
</dbReference>
<organism evidence="4 5">
    <name type="scientific">Triticum turgidum subsp. durum</name>
    <name type="common">Durum wheat</name>
    <name type="synonym">Triticum durum</name>
    <dbReference type="NCBI Taxonomy" id="4567"/>
    <lineage>
        <taxon>Eukaryota</taxon>
        <taxon>Viridiplantae</taxon>
        <taxon>Streptophyta</taxon>
        <taxon>Embryophyta</taxon>
        <taxon>Tracheophyta</taxon>
        <taxon>Spermatophyta</taxon>
        <taxon>Magnoliopsida</taxon>
        <taxon>Liliopsida</taxon>
        <taxon>Poales</taxon>
        <taxon>Poaceae</taxon>
        <taxon>BOP clade</taxon>
        <taxon>Pooideae</taxon>
        <taxon>Triticodae</taxon>
        <taxon>Triticeae</taxon>
        <taxon>Triticinae</taxon>
        <taxon>Triticum</taxon>
    </lineage>
</organism>
<feature type="transmembrane region" description="Helical" evidence="2">
    <location>
        <begin position="160"/>
        <end position="177"/>
    </location>
</feature>
<evidence type="ECO:0000313" key="4">
    <source>
        <dbReference type="EMBL" id="VAI85281.1"/>
    </source>
</evidence>
<dbReference type="PANTHER" id="PTHR24177">
    <property type="entry name" value="CASKIN"/>
    <property type="match status" value="1"/>
</dbReference>
<evidence type="ECO:0000313" key="5">
    <source>
        <dbReference type="Proteomes" id="UP000324705"/>
    </source>
</evidence>
<name>A0A9R0ZYV0_TRITD</name>
<feature type="domain" description="PGG" evidence="3">
    <location>
        <begin position="75"/>
        <end position="182"/>
    </location>
</feature>
<keyword evidence="2" id="KW-0472">Membrane</keyword>
<gene>
    <name evidence="4" type="ORF">TRITD_7Bv1G052070</name>
</gene>
<evidence type="ECO:0000256" key="2">
    <source>
        <dbReference type="SAM" id="Phobius"/>
    </source>
</evidence>
<accession>A0A9R0ZYV0</accession>
<dbReference type="Pfam" id="PF13962">
    <property type="entry name" value="PGG"/>
    <property type="match status" value="1"/>
</dbReference>
<feature type="region of interest" description="Disordered" evidence="1">
    <location>
        <begin position="49"/>
        <end position="70"/>
    </location>
</feature>
<proteinExistence type="predicted"/>
<dbReference type="Proteomes" id="UP000324705">
    <property type="component" value="Chromosome 7B"/>
</dbReference>
<feature type="transmembrane region" description="Helical" evidence="2">
    <location>
        <begin position="189"/>
        <end position="211"/>
    </location>
</feature>
<feature type="transmembrane region" description="Helical" evidence="2">
    <location>
        <begin position="20"/>
        <end position="42"/>
    </location>
</feature>
<dbReference type="InterPro" id="IPR026961">
    <property type="entry name" value="PGG_dom"/>
</dbReference>
<dbReference type="Gramene" id="TRITD7Bv1G052070.1">
    <property type="protein sequence ID" value="TRITD7Bv1G052070.1"/>
    <property type="gene ID" value="TRITD7Bv1G052070"/>
</dbReference>
<sequence length="226" mass="24696">MFGLMGAYAAGSTQHLKTSIYIFVLVVVVLVVIALLLLVFLLKERKNKPEDKAGGPEPVKERKRKGEGEGKEKHVMRKYLMLLGILVASVTYQAGLDPPGGAWQHSGNGYDAGNPIMHDSQRHRFLAFFYSNSTSFVASIVVIIILLLQRKDEEKWSLRVMNTTIVLDLLALLGAYATGSSRGWKTSVYVIALVIAVLAYVATHMMLAILCSHSSQEEGSSGTAEA</sequence>
<keyword evidence="2" id="KW-1133">Transmembrane helix</keyword>
<evidence type="ECO:0000259" key="3">
    <source>
        <dbReference type="Pfam" id="PF13962"/>
    </source>
</evidence>
<evidence type="ECO:0000256" key="1">
    <source>
        <dbReference type="SAM" id="MobiDB-lite"/>
    </source>
</evidence>
<dbReference type="AlphaFoldDB" id="A0A9R0ZYV0"/>
<protein>
    <recommendedName>
        <fullName evidence="3">PGG domain-containing protein</fullName>
    </recommendedName>
</protein>
<reference evidence="4 5" key="1">
    <citation type="submission" date="2017-09" db="EMBL/GenBank/DDBJ databases">
        <authorList>
            <consortium name="International Durum Wheat Genome Sequencing Consortium (IDWGSC)"/>
            <person name="Milanesi L."/>
        </authorList>
    </citation>
    <scope>NUCLEOTIDE SEQUENCE [LARGE SCALE GENOMIC DNA]</scope>
    <source>
        <strain evidence="5">cv. Svevo</strain>
    </source>
</reference>
<keyword evidence="5" id="KW-1185">Reference proteome</keyword>
<keyword evidence="2" id="KW-0812">Transmembrane</keyword>
<dbReference type="OMA" id="YVATHMM"/>